<dbReference type="GO" id="GO:0031564">
    <property type="term" value="P:transcription antitermination"/>
    <property type="evidence" value="ECO:0007669"/>
    <property type="project" value="UniProtKB-UniRule"/>
</dbReference>
<dbReference type="Proteomes" id="UP000637906">
    <property type="component" value="Unassembled WGS sequence"/>
</dbReference>
<comment type="caution">
    <text evidence="9">The sequence shown here is derived from an EMBL/GenBank/DDBJ whole genome shotgun (WGS) entry which is preliminary data.</text>
</comment>
<evidence type="ECO:0000256" key="6">
    <source>
        <dbReference type="ARBA" id="ARBA00023163"/>
    </source>
</evidence>
<dbReference type="Pfam" id="PF14520">
    <property type="entry name" value="HHH_5"/>
    <property type="match status" value="1"/>
</dbReference>
<dbReference type="SUPFAM" id="SSF50249">
    <property type="entry name" value="Nucleic acid-binding proteins"/>
    <property type="match status" value="1"/>
</dbReference>
<evidence type="ECO:0000259" key="8">
    <source>
        <dbReference type="PROSITE" id="PS50126"/>
    </source>
</evidence>
<comment type="subcellular location">
    <subcellularLocation>
        <location evidence="7">Cytoplasm</location>
    </subcellularLocation>
</comment>
<dbReference type="SUPFAM" id="SSF69705">
    <property type="entry name" value="Transcription factor NusA, N-terminal domain"/>
    <property type="match status" value="1"/>
</dbReference>
<dbReference type="Gene3D" id="1.10.150.20">
    <property type="entry name" value="5' to 3' exonuclease, C-terminal subdomain"/>
    <property type="match status" value="2"/>
</dbReference>
<evidence type="ECO:0000256" key="2">
    <source>
        <dbReference type="ARBA" id="ARBA00022490"/>
    </source>
</evidence>
<dbReference type="PROSITE" id="PS50126">
    <property type="entry name" value="S1"/>
    <property type="match status" value="1"/>
</dbReference>
<dbReference type="InterPro" id="IPR058582">
    <property type="entry name" value="KH_NusA_2nd"/>
</dbReference>
<evidence type="ECO:0000256" key="1">
    <source>
        <dbReference type="ARBA" id="ARBA00022472"/>
    </source>
</evidence>
<dbReference type="PANTHER" id="PTHR22648">
    <property type="entry name" value="TRANSCRIPTION TERMINATION FACTOR NUSA"/>
    <property type="match status" value="1"/>
</dbReference>
<dbReference type="EMBL" id="BNGU01000042">
    <property type="protein sequence ID" value="GHM59871.1"/>
    <property type="molecule type" value="Genomic_DNA"/>
</dbReference>
<protein>
    <recommendedName>
        <fullName evidence="7">Transcription termination/antitermination protein NusA</fullName>
    </recommendedName>
</protein>
<keyword evidence="4 7" id="KW-0694">RNA-binding</keyword>
<dbReference type="CDD" id="cd22529">
    <property type="entry name" value="KH-II_NusA_rpt2"/>
    <property type="match status" value="1"/>
</dbReference>
<organism evidence="9 10">
    <name type="scientific">Candidatus Mesenet longicola</name>
    <dbReference type="NCBI Taxonomy" id="1892558"/>
    <lineage>
        <taxon>Bacteria</taxon>
        <taxon>Pseudomonadati</taxon>
        <taxon>Pseudomonadota</taxon>
        <taxon>Alphaproteobacteria</taxon>
        <taxon>Rickettsiales</taxon>
        <taxon>Anaplasmataceae</taxon>
        <taxon>Candidatus Mesenet</taxon>
    </lineage>
</organism>
<evidence type="ECO:0000313" key="9">
    <source>
        <dbReference type="EMBL" id="GHM59871.1"/>
    </source>
</evidence>
<dbReference type="Gene3D" id="2.40.50.140">
    <property type="entry name" value="Nucleic acid-binding proteins"/>
    <property type="match status" value="1"/>
</dbReference>
<keyword evidence="1 7" id="KW-0806">Transcription termination</keyword>
<keyword evidence="6 7" id="KW-0804">Transcription</keyword>
<comment type="function">
    <text evidence="7">Participates in both transcription termination and antitermination.</text>
</comment>
<dbReference type="GO" id="GO:0005829">
    <property type="term" value="C:cytosol"/>
    <property type="evidence" value="ECO:0007669"/>
    <property type="project" value="TreeGrafter"/>
</dbReference>
<keyword evidence="3 7" id="KW-0889">Transcription antitermination</keyword>
<sequence length="501" mass="56126">MSTPYSFNSTELLRAAKETAEQVGLQLETIIKAVEASIELAARKKYGNYKIVTSIDRKTGAISIFREITVVDNGPFDGDFISLSGARLIKEDAKVGEVIQEQLPPIDVSYTSAKIAQKRIKQIIQEEERRKQYEEFKNRVGTILRGRVKEIEYHGLIVDINGNEAYLKTFNLIKGEVFRQGDNINAYVEDVRNVDYGAQIFLSRTHKGFVEQLFKEEIPEIYDGIVVIKAIARDAGSRTKVAVSSFDKNIDPVGTCIGIKGYRVKNIKSQLNDEKIDVVKYSTNLAEFVVEAIAPAKVSRVIIDEDESFIELVIPEDQLSMAIGKRGQNIRLASALVGWKINVLSDKENSEKRAQELEKGLALFVDALDIEEIIGQLLITEGFFSVEDVAQASISDLASIEGFNEEIAIALRDRAVQYLKNKEHDNEAELKELEVDQFIKELPHLQANDIIVLYNNGIKTIDDLAGLSDDEFCSIVSRFSLGEEVNEIIMQARKKVGLLDN</sequence>
<dbReference type="PANTHER" id="PTHR22648:SF0">
    <property type="entry name" value="TRANSCRIPTION TERMINATION_ANTITERMINATION PROTEIN NUSA"/>
    <property type="match status" value="1"/>
</dbReference>
<dbReference type="PROSITE" id="PS50084">
    <property type="entry name" value="KH_TYPE_1"/>
    <property type="match status" value="1"/>
</dbReference>
<dbReference type="CDD" id="cd02134">
    <property type="entry name" value="KH-II_NusA_rpt1"/>
    <property type="match status" value="1"/>
</dbReference>
<dbReference type="InterPro" id="IPR010995">
    <property type="entry name" value="DNA_repair_Rad51/TF_NusA_a-hlx"/>
</dbReference>
<dbReference type="InterPro" id="IPR012340">
    <property type="entry name" value="NA-bd_OB-fold"/>
</dbReference>
<comment type="similarity">
    <text evidence="7">Belongs to the NusA family.</text>
</comment>
<dbReference type="HAMAP" id="MF_00945_B">
    <property type="entry name" value="NusA_B"/>
    <property type="match status" value="1"/>
</dbReference>
<dbReference type="SUPFAM" id="SSF54814">
    <property type="entry name" value="Prokaryotic type KH domain (KH-domain type II)"/>
    <property type="match status" value="2"/>
</dbReference>
<dbReference type="InterPro" id="IPR003029">
    <property type="entry name" value="S1_domain"/>
</dbReference>
<dbReference type="InterPro" id="IPR030842">
    <property type="entry name" value="TF_NusA_bacterial"/>
</dbReference>
<dbReference type="NCBIfam" id="TIGR01953">
    <property type="entry name" value="NusA"/>
    <property type="match status" value="1"/>
</dbReference>
<evidence type="ECO:0000256" key="4">
    <source>
        <dbReference type="ARBA" id="ARBA00022884"/>
    </source>
</evidence>
<dbReference type="Pfam" id="PF08529">
    <property type="entry name" value="NusA_N"/>
    <property type="match status" value="1"/>
</dbReference>
<dbReference type="InterPro" id="IPR036555">
    <property type="entry name" value="NusA_N_sf"/>
</dbReference>
<evidence type="ECO:0000313" key="10">
    <source>
        <dbReference type="Proteomes" id="UP000637906"/>
    </source>
</evidence>
<dbReference type="SUPFAM" id="SSF47794">
    <property type="entry name" value="Rad51 N-terminal domain-like"/>
    <property type="match status" value="2"/>
</dbReference>
<dbReference type="InterPro" id="IPR010214">
    <property type="entry name" value="Tscrpt_termin_fac_NusA_C_rpt"/>
</dbReference>
<dbReference type="Pfam" id="PF13184">
    <property type="entry name" value="KH_NusA_1st"/>
    <property type="match status" value="1"/>
</dbReference>
<dbReference type="SMART" id="SM00322">
    <property type="entry name" value="KH"/>
    <property type="match status" value="1"/>
</dbReference>
<accession>A0A8J3HQ96</accession>
<feature type="domain" description="S1 motif" evidence="8">
    <location>
        <begin position="141"/>
        <end position="205"/>
    </location>
</feature>
<dbReference type="SMART" id="SM00316">
    <property type="entry name" value="S1"/>
    <property type="match status" value="1"/>
</dbReference>
<name>A0A8J3HQ96_9RICK</name>
<evidence type="ECO:0000256" key="3">
    <source>
        <dbReference type="ARBA" id="ARBA00022814"/>
    </source>
</evidence>
<dbReference type="GO" id="GO:0000166">
    <property type="term" value="F:nucleotide binding"/>
    <property type="evidence" value="ECO:0007669"/>
    <property type="project" value="InterPro"/>
</dbReference>
<dbReference type="FunFam" id="3.30.300.20:FF:000002">
    <property type="entry name" value="Transcription termination/antitermination protein NusA"/>
    <property type="match status" value="1"/>
</dbReference>
<dbReference type="GO" id="GO:0006353">
    <property type="term" value="P:DNA-templated transcription termination"/>
    <property type="evidence" value="ECO:0007669"/>
    <property type="project" value="UniProtKB-UniRule"/>
</dbReference>
<keyword evidence="5 7" id="KW-0805">Transcription regulation</keyword>
<proteinExistence type="inferred from homology"/>
<comment type="subunit">
    <text evidence="7">Monomer. Binds directly to the core enzyme of the DNA-dependent RNA polymerase and to nascent RNA.</text>
</comment>
<dbReference type="InterPro" id="IPR010213">
    <property type="entry name" value="TF_NusA"/>
</dbReference>
<dbReference type="AlphaFoldDB" id="A0A8J3HQ96"/>
<dbReference type="Pfam" id="PF26594">
    <property type="entry name" value="KH_NusA_2nd"/>
    <property type="match status" value="1"/>
</dbReference>
<reference evidence="9 10" key="1">
    <citation type="journal article" date="2021" name="Microb. Ecol.">
        <title>Candidatus Mesenet longicola: Novel Endosymbionts of Brontispa longissima that Induce Cytoplasmic Incompatibility.</title>
        <authorList>
            <person name="Takano S."/>
            <person name="Gotoh Y."/>
            <person name="Hayashi T."/>
        </authorList>
    </citation>
    <scope>NUCLEOTIDE SEQUENCE [LARGE SCALE GENOMIC DNA]</scope>
    <source>
        <strain evidence="9">L5</strain>
    </source>
</reference>
<evidence type="ECO:0000256" key="7">
    <source>
        <dbReference type="HAMAP-Rule" id="MF_00945"/>
    </source>
</evidence>
<dbReference type="InterPro" id="IPR015946">
    <property type="entry name" value="KH_dom-like_a/b"/>
</dbReference>
<dbReference type="GO" id="GO:0003723">
    <property type="term" value="F:RNA binding"/>
    <property type="evidence" value="ECO:0007669"/>
    <property type="project" value="UniProtKB-UniRule"/>
</dbReference>
<dbReference type="InterPro" id="IPR004087">
    <property type="entry name" value="KH_dom"/>
</dbReference>
<dbReference type="CDD" id="cd04455">
    <property type="entry name" value="S1_NusA"/>
    <property type="match status" value="1"/>
</dbReference>
<dbReference type="FunFam" id="3.30.300.20:FF:000005">
    <property type="entry name" value="Transcription termination/antitermination protein NusA"/>
    <property type="match status" value="1"/>
</dbReference>
<dbReference type="Gene3D" id="3.30.1480.10">
    <property type="entry name" value="NusA, N-terminal domain"/>
    <property type="match status" value="1"/>
</dbReference>
<dbReference type="GO" id="GO:0003700">
    <property type="term" value="F:DNA-binding transcription factor activity"/>
    <property type="evidence" value="ECO:0007669"/>
    <property type="project" value="InterPro"/>
</dbReference>
<evidence type="ECO:0000256" key="5">
    <source>
        <dbReference type="ARBA" id="ARBA00023015"/>
    </source>
</evidence>
<dbReference type="Gene3D" id="3.30.300.20">
    <property type="match status" value="2"/>
</dbReference>
<dbReference type="InterPro" id="IPR013735">
    <property type="entry name" value="TF_NusA_N"/>
</dbReference>
<dbReference type="NCBIfam" id="TIGR01954">
    <property type="entry name" value="nusA_Cterm_rpt"/>
    <property type="match status" value="1"/>
</dbReference>
<gene>
    <name evidence="7 9" type="primary">nusA</name>
    <name evidence="9" type="ORF">sL5_08640</name>
</gene>
<keyword evidence="2 7" id="KW-0963">Cytoplasm</keyword>
<dbReference type="InterPro" id="IPR009019">
    <property type="entry name" value="KH_sf_prok-type"/>
</dbReference>
<dbReference type="InterPro" id="IPR025249">
    <property type="entry name" value="TF_NusA_KH_1st"/>
</dbReference>
<keyword evidence="10" id="KW-1185">Reference proteome</keyword>